<dbReference type="InterPro" id="IPR046540">
    <property type="entry name" value="DMFA2_C"/>
</dbReference>
<evidence type="ECO:0000313" key="5">
    <source>
        <dbReference type="Proteomes" id="UP000325797"/>
    </source>
</evidence>
<reference evidence="4 5" key="1">
    <citation type="submission" date="2019-08" db="EMBL/GenBank/DDBJ databases">
        <title>Hyperibacter terrae gen. nov., sp. nov. and Hyperibacter viscosus sp. nov., two new members in the family Rhodospirillaceae isolated from the rhizosphere of Hypericum perforatum.</title>
        <authorList>
            <person name="Noviana Z."/>
        </authorList>
    </citation>
    <scope>NUCLEOTIDE SEQUENCE [LARGE SCALE GENOMIC DNA]</scope>
    <source>
        <strain evidence="4 5">R5959</strain>
    </source>
</reference>
<feature type="domain" description="LamG-like jellyroll fold" evidence="3">
    <location>
        <begin position="94"/>
        <end position="246"/>
    </location>
</feature>
<dbReference type="RefSeq" id="WP_191909072.1">
    <property type="nucleotide sequence ID" value="NZ_CP042582.1"/>
</dbReference>
<sequence>MSAVLPKKRLVGYADRHSARPGEAIEFKVSSDGIARYHAQIVKLISGDHHLQGLGFIETPVETAVTGDYAGRHQPLPAGSYGIVTAVEGLDTLESFTIQAWVWPTLANGRRQVVAARWIETSRRGFALVLDEKGALGFEAGDGTGVARVGTDRPLPLRYWTFVAAAYDAATRTVRLHQDSAASTGWSPAPFAKEATLSVVPRPEPGSPLLIAASLARRGQGSAIATGHYNGKIDSLRLSDRALSRAEMEALHRPASLPGHLRGAWDFSKEMTTDRILDLSADRRDGTLVNLPARAMKGFNWDGTQFDWKGAPEQYGAIHFHEDDLYDAGWETDFALTVPASLPSGIYAAKLTGEGDTDYVPFVVRPALGAKSADTLVLLPTASYLAYANERAGLEGGGKLHAFANHLTSFGPTDLWLNDHPEVGGSLYDVHSDGSGVCYSSRLRPILNFRPGITNSWIGSDGGAPWQFNADLALISWLEAKSIPYDVITDEDLHEGGYPALAGHRAVLTGSHPEYYSKEMYEALETHLGRGGRLIYLGGNGFYWRVAFHRSLPGVMELRRTEDGIRDWVAEGGEYYHSFTGEYGGMWSRMGRPIAGLAGVDMAAQGFDVSSYYRRTAGSRDPRAAFIFAGIDDEIIGDFGTVGGGAAGIELDRCDKANGSPAHVLVVASSEGHSDTYFPSPEHINNANAAMDGTQNPDVRADMTFYETSSGGAVFSTGSIAWIGSLTFNGCRNNVSQVTENVLRRFLDPTPFRHPMD</sequence>
<keyword evidence="5" id="KW-1185">Reference proteome</keyword>
<accession>A0A5J6N3D5</accession>
<dbReference type="SUPFAM" id="SSF49899">
    <property type="entry name" value="Concanavalin A-like lectins/glucanases"/>
    <property type="match status" value="1"/>
</dbReference>
<dbReference type="InterPro" id="IPR013320">
    <property type="entry name" value="ConA-like_dom_sf"/>
</dbReference>
<keyword evidence="2" id="KW-1015">Disulfide bond</keyword>
<dbReference type="Proteomes" id="UP000325797">
    <property type="component" value="Chromosome"/>
</dbReference>
<name>A0A5J6N3D5_9PROT</name>
<keyword evidence="1" id="KW-0732">Signal</keyword>
<evidence type="ECO:0000313" key="4">
    <source>
        <dbReference type="EMBL" id="QEX23515.1"/>
    </source>
</evidence>
<dbReference type="AlphaFoldDB" id="A0A5J6N3D5"/>
<dbReference type="Gene3D" id="2.60.120.200">
    <property type="match status" value="1"/>
</dbReference>
<evidence type="ECO:0000256" key="1">
    <source>
        <dbReference type="ARBA" id="ARBA00022729"/>
    </source>
</evidence>
<dbReference type="Pfam" id="PF20254">
    <property type="entry name" value="DMFA2_C"/>
    <property type="match status" value="1"/>
</dbReference>
<dbReference type="SMART" id="SM00560">
    <property type="entry name" value="LamGL"/>
    <property type="match status" value="1"/>
</dbReference>
<gene>
    <name evidence="4" type="ORF">FRZ61_34530</name>
</gene>
<dbReference type="InterPro" id="IPR006558">
    <property type="entry name" value="LamG-like"/>
</dbReference>
<organism evidence="4 5">
    <name type="scientific">Hypericibacter adhaerens</name>
    <dbReference type="NCBI Taxonomy" id="2602016"/>
    <lineage>
        <taxon>Bacteria</taxon>
        <taxon>Pseudomonadati</taxon>
        <taxon>Pseudomonadota</taxon>
        <taxon>Alphaproteobacteria</taxon>
        <taxon>Rhodospirillales</taxon>
        <taxon>Dongiaceae</taxon>
        <taxon>Hypericibacter</taxon>
    </lineage>
</organism>
<dbReference type="EMBL" id="CP042582">
    <property type="protein sequence ID" value="QEX23515.1"/>
    <property type="molecule type" value="Genomic_DNA"/>
</dbReference>
<proteinExistence type="predicted"/>
<evidence type="ECO:0000256" key="2">
    <source>
        <dbReference type="ARBA" id="ARBA00023157"/>
    </source>
</evidence>
<dbReference type="KEGG" id="hadh:FRZ61_34530"/>
<dbReference type="Pfam" id="PF13385">
    <property type="entry name" value="Laminin_G_3"/>
    <property type="match status" value="1"/>
</dbReference>
<evidence type="ECO:0000259" key="3">
    <source>
        <dbReference type="SMART" id="SM00560"/>
    </source>
</evidence>
<protein>
    <submittedName>
        <fullName evidence="4">Large subunit of N,N-dimethylformamidase</fullName>
    </submittedName>
</protein>